<dbReference type="AlphaFoldDB" id="A0A5C6E8X3"/>
<reference evidence="1 2" key="1">
    <citation type="submission" date="2019-02" db="EMBL/GenBank/DDBJ databases">
        <title>Deep-cultivation of Planctomycetes and their phenomic and genomic characterization uncovers novel biology.</title>
        <authorList>
            <person name="Wiegand S."/>
            <person name="Jogler M."/>
            <person name="Boedeker C."/>
            <person name="Pinto D."/>
            <person name="Vollmers J."/>
            <person name="Rivas-Marin E."/>
            <person name="Kohn T."/>
            <person name="Peeters S.H."/>
            <person name="Heuer A."/>
            <person name="Rast P."/>
            <person name="Oberbeckmann S."/>
            <person name="Bunk B."/>
            <person name="Jeske O."/>
            <person name="Meyerdierks A."/>
            <person name="Storesund J.E."/>
            <person name="Kallscheuer N."/>
            <person name="Luecker S."/>
            <person name="Lage O.M."/>
            <person name="Pohl T."/>
            <person name="Merkel B.J."/>
            <person name="Hornburger P."/>
            <person name="Mueller R.-W."/>
            <person name="Bruemmer F."/>
            <person name="Labrenz M."/>
            <person name="Spormann A.M."/>
            <person name="Op Den Camp H."/>
            <person name="Overmann J."/>
            <person name="Amann R."/>
            <person name="Jetten M.S.M."/>
            <person name="Mascher T."/>
            <person name="Medema M.H."/>
            <person name="Devos D.P."/>
            <person name="Kaster A.-K."/>
            <person name="Ovreas L."/>
            <person name="Rohde M."/>
            <person name="Galperin M.Y."/>
            <person name="Jogler C."/>
        </authorList>
    </citation>
    <scope>NUCLEOTIDE SEQUENCE [LARGE SCALE GENOMIC DNA]</scope>
    <source>
        <strain evidence="1 2">Q31b</strain>
    </source>
</reference>
<evidence type="ECO:0000313" key="1">
    <source>
        <dbReference type="EMBL" id="TWU44337.1"/>
    </source>
</evidence>
<evidence type="ECO:0000313" key="2">
    <source>
        <dbReference type="Proteomes" id="UP000315471"/>
    </source>
</evidence>
<dbReference type="EMBL" id="SJPY01000002">
    <property type="protein sequence ID" value="TWU44337.1"/>
    <property type="molecule type" value="Genomic_DNA"/>
</dbReference>
<keyword evidence="2" id="KW-1185">Reference proteome</keyword>
<organism evidence="1 2">
    <name type="scientific">Novipirellula aureliae</name>
    <dbReference type="NCBI Taxonomy" id="2527966"/>
    <lineage>
        <taxon>Bacteria</taxon>
        <taxon>Pseudomonadati</taxon>
        <taxon>Planctomycetota</taxon>
        <taxon>Planctomycetia</taxon>
        <taxon>Pirellulales</taxon>
        <taxon>Pirellulaceae</taxon>
        <taxon>Novipirellula</taxon>
    </lineage>
</organism>
<dbReference type="SUPFAM" id="SSF53448">
    <property type="entry name" value="Nucleotide-diphospho-sugar transferases"/>
    <property type="match status" value="1"/>
</dbReference>
<accession>A0A5C6E8X3</accession>
<name>A0A5C6E8X3_9BACT</name>
<proteinExistence type="predicted"/>
<dbReference type="InterPro" id="IPR029044">
    <property type="entry name" value="Nucleotide-diphossugar_trans"/>
</dbReference>
<gene>
    <name evidence="1" type="ORF">Q31b_18730</name>
</gene>
<comment type="caution">
    <text evidence="1">The sequence shown here is derived from an EMBL/GenBank/DDBJ whole genome shotgun (WGS) entry which is preliminary data.</text>
</comment>
<dbReference type="Proteomes" id="UP000315471">
    <property type="component" value="Unassembled WGS sequence"/>
</dbReference>
<dbReference type="Gene3D" id="3.90.550.10">
    <property type="entry name" value="Spore Coat Polysaccharide Biosynthesis Protein SpsA, Chain A"/>
    <property type="match status" value="1"/>
</dbReference>
<sequence length="159" mass="18331">MSSDPKRSFAGVNHACKADVIRSLRLYDEQLGLRGDDTIAGNDDDLYRKALTAGFRVHYRPAAYVNHLIAEHRLVKAPHLKIARVVGKYQAPRFRGSVRDPKYWFGSPRYLYRQMLLSLAQCICYRVAGKPTASFASHLRFERYFAIIKANFPSFLHRR</sequence>
<protein>
    <recommendedName>
        <fullName evidence="3">Glycosyl transferase family 2</fullName>
    </recommendedName>
</protein>
<evidence type="ECO:0008006" key="3">
    <source>
        <dbReference type="Google" id="ProtNLM"/>
    </source>
</evidence>